<evidence type="ECO:0000256" key="4">
    <source>
        <dbReference type="ARBA" id="ARBA00023200"/>
    </source>
</evidence>
<dbReference type="Pfam" id="PF01677">
    <property type="entry name" value="Herpes_UL7"/>
    <property type="match status" value="1"/>
</dbReference>
<proteinExistence type="inferred from homology"/>
<dbReference type="HAMAP" id="MF_04038">
    <property type="entry name" value="HSV_CEP1"/>
    <property type="match status" value="1"/>
</dbReference>
<evidence type="ECO:0000256" key="3">
    <source>
        <dbReference type="ARBA" id="ARBA00022844"/>
    </source>
</evidence>
<evidence type="ECO:0000256" key="1">
    <source>
        <dbReference type="ARBA" id="ARBA00022580"/>
    </source>
</evidence>
<organism evidence="5">
    <name type="scientific">Anatid alphaherpesvirus 2</name>
    <dbReference type="NCBI Taxonomy" id="3080522"/>
    <lineage>
        <taxon>Viruses</taxon>
        <taxon>Duplodnaviria</taxon>
        <taxon>Heunggongvirae</taxon>
        <taxon>Peploviricota</taxon>
        <taxon>Herviviricetes</taxon>
        <taxon>Herpesvirales</taxon>
        <taxon>Orthoherpesviridae</taxon>
        <taxon>Alphaherpesvirinae</taxon>
    </lineage>
</organism>
<evidence type="ECO:0000313" key="5">
    <source>
        <dbReference type="EMBL" id="WOL23284.1"/>
    </source>
</evidence>
<protein>
    <submittedName>
        <fullName evidence="5">UL7-like protein</fullName>
    </submittedName>
</protein>
<keyword evidence="1" id="KW-0920">Virion tegument</keyword>
<sequence length="256" mass="28488">MGLPTRFTGASVSSFRVDRSCRKLHLILAGADGGSEVSSDVYHAHCLANSAFKGFSFIVMTAVEDKVGAVAVPSDLLKYRLVLYKPADHLDFALCLLIAYLENSPRDVQCSSLFVQVRVFLQFVWSRVTPMTKLRRLLCVTATWLLNTLMYLSDHTPFDSTRVLPHHMIHKHLSKAPSLPPVLEAMYEVGGDVTKRGDVDKADDSAGGNRRKGTTILKRGLLNGAFRPEWVSEALYEWWGAAGSKLSGDCLFYRYD</sequence>
<accession>A0AAU0K693</accession>
<evidence type="ECO:0000256" key="2">
    <source>
        <dbReference type="ARBA" id="ARBA00022812"/>
    </source>
</evidence>
<dbReference type="GO" id="GO:0044423">
    <property type="term" value="C:virion component"/>
    <property type="evidence" value="ECO:0007669"/>
    <property type="project" value="UniProtKB-KW"/>
</dbReference>
<reference evidence="5" key="1">
    <citation type="submission" date="2024-06" db="EMBL/GenBank/DDBJ databases">
        <title>Multidecadal high mortality disease events in Australian domestic geese associated with an alphaherpesvirus, designated Anatid alphaherpesvirus 2.</title>
        <authorList>
            <person name="Kelly-Bosma M."/>
            <person name="Neave M.J."/>
        </authorList>
    </citation>
    <scope>NUCLEOTIDE SEQUENCE</scope>
    <source>
        <strain evidence="5">ACDP 22-00165</strain>
    </source>
</reference>
<keyword evidence="4" id="KW-1035">Host cytoplasm</keyword>
<dbReference type="InterPro" id="IPR002600">
    <property type="entry name" value="Herpes_UL7"/>
</dbReference>
<keyword evidence="3" id="KW-0946">Virion</keyword>
<dbReference type="EMBL" id="OR540300">
    <property type="protein sequence ID" value="WOL23284.1"/>
    <property type="molecule type" value="Genomic_DNA"/>
</dbReference>
<name>A0AAU0K693_9ALPH</name>
<keyword evidence="2" id="KW-1040">Host Golgi apparatus</keyword>